<gene>
    <name evidence="2" type="ORF">CLVI_00220</name>
</gene>
<protein>
    <submittedName>
        <fullName evidence="2">Transposase</fullName>
    </submittedName>
</protein>
<dbReference type="Pfam" id="PF01527">
    <property type="entry name" value="HTH_Tnp_1"/>
    <property type="match status" value="1"/>
</dbReference>
<dbReference type="GO" id="GO:0004803">
    <property type="term" value="F:transposase activity"/>
    <property type="evidence" value="ECO:0007669"/>
    <property type="project" value="InterPro"/>
</dbReference>
<dbReference type="EMBL" id="PVXQ01000001">
    <property type="protein sequence ID" value="PRR84500.1"/>
    <property type="molecule type" value="Genomic_DNA"/>
</dbReference>
<feature type="coiled-coil region" evidence="1">
    <location>
        <begin position="110"/>
        <end position="147"/>
    </location>
</feature>
<sequence>MTDNRRNNRKYTKEEKEKFLSRMLPPENYSISRLSQETGISKSTLSTWKTKAISGTVSKKQGRPSKGLSPKEKFLAVMESYTMPEIELSKYCRENGYYVEDIKTWRASCLAANELQKEDSKELREELNKEKKKAKILEKEIRIKDKALAETTALLVLKKKLNLILGDLEED</sequence>
<dbReference type="AlphaFoldDB" id="A0A2T0BKS9"/>
<comment type="caution">
    <text evidence="2">The sequence shown here is derived from an EMBL/GenBank/DDBJ whole genome shotgun (WGS) entry which is preliminary data.</text>
</comment>
<evidence type="ECO:0000313" key="2">
    <source>
        <dbReference type="EMBL" id="PRR84500.1"/>
    </source>
</evidence>
<dbReference type="SUPFAM" id="SSF46689">
    <property type="entry name" value="Homeodomain-like"/>
    <property type="match status" value="1"/>
</dbReference>
<proteinExistence type="predicted"/>
<dbReference type="RefSeq" id="WP_106058082.1">
    <property type="nucleotide sequence ID" value="NZ_PVXQ01000001.1"/>
</dbReference>
<keyword evidence="1" id="KW-0175">Coiled coil</keyword>
<dbReference type="Proteomes" id="UP000239471">
    <property type="component" value="Unassembled WGS sequence"/>
</dbReference>
<organism evidence="2 3">
    <name type="scientific">Clostridium vincentii</name>
    <dbReference type="NCBI Taxonomy" id="52704"/>
    <lineage>
        <taxon>Bacteria</taxon>
        <taxon>Bacillati</taxon>
        <taxon>Bacillota</taxon>
        <taxon>Clostridia</taxon>
        <taxon>Eubacteriales</taxon>
        <taxon>Clostridiaceae</taxon>
        <taxon>Clostridium</taxon>
    </lineage>
</organism>
<dbReference type="InterPro" id="IPR009057">
    <property type="entry name" value="Homeodomain-like_sf"/>
</dbReference>
<dbReference type="GO" id="GO:0003677">
    <property type="term" value="F:DNA binding"/>
    <property type="evidence" value="ECO:0007669"/>
    <property type="project" value="InterPro"/>
</dbReference>
<dbReference type="InterPro" id="IPR002514">
    <property type="entry name" value="Transposase_8"/>
</dbReference>
<reference evidence="2 3" key="1">
    <citation type="submission" date="2018-03" db="EMBL/GenBank/DDBJ databases">
        <title>Genome sequence of Clostridium vincentii DSM 10228.</title>
        <authorList>
            <person name="Poehlein A."/>
            <person name="Daniel R."/>
        </authorList>
    </citation>
    <scope>NUCLEOTIDE SEQUENCE [LARGE SCALE GENOMIC DNA]</scope>
    <source>
        <strain evidence="2 3">DSM 10228</strain>
    </source>
</reference>
<evidence type="ECO:0000313" key="3">
    <source>
        <dbReference type="Proteomes" id="UP000239471"/>
    </source>
</evidence>
<dbReference type="OrthoDB" id="9813126at2"/>
<name>A0A2T0BKS9_9CLOT</name>
<keyword evidence="3" id="KW-1185">Reference proteome</keyword>
<evidence type="ECO:0000256" key="1">
    <source>
        <dbReference type="SAM" id="Coils"/>
    </source>
</evidence>
<accession>A0A2T0BKS9</accession>
<dbReference type="GO" id="GO:0006313">
    <property type="term" value="P:DNA transposition"/>
    <property type="evidence" value="ECO:0007669"/>
    <property type="project" value="InterPro"/>
</dbReference>